<dbReference type="NCBIfam" id="TIGR00172">
    <property type="entry name" value="maf"/>
    <property type="match status" value="1"/>
</dbReference>
<evidence type="ECO:0000313" key="5">
    <source>
        <dbReference type="EMBL" id="KRG45476.1"/>
    </source>
</evidence>
<dbReference type="AlphaFoldDB" id="A0A0R0AWD0"/>
<comment type="similarity">
    <text evidence="4">Belongs to the Maf family. YhdE subfamily.</text>
</comment>
<dbReference type="CDD" id="cd00555">
    <property type="entry name" value="Maf"/>
    <property type="match status" value="1"/>
</dbReference>
<dbReference type="Pfam" id="PF02545">
    <property type="entry name" value="Maf"/>
    <property type="match status" value="1"/>
</dbReference>
<comment type="catalytic activity">
    <reaction evidence="4">
        <text>UTP + H2O = UMP + diphosphate + H(+)</text>
        <dbReference type="Rhea" id="RHEA:29395"/>
        <dbReference type="ChEBI" id="CHEBI:15377"/>
        <dbReference type="ChEBI" id="CHEBI:15378"/>
        <dbReference type="ChEBI" id="CHEBI:33019"/>
        <dbReference type="ChEBI" id="CHEBI:46398"/>
        <dbReference type="ChEBI" id="CHEBI:57865"/>
        <dbReference type="EC" id="3.6.1.9"/>
    </reaction>
</comment>
<feature type="site" description="Important for substrate specificity" evidence="4">
    <location>
        <position position="10"/>
    </location>
</feature>
<dbReference type="PANTHER" id="PTHR43213">
    <property type="entry name" value="BIFUNCTIONAL DTTP/UTP PYROPHOSPHATASE/METHYLTRANSFERASE PROTEIN-RELATED"/>
    <property type="match status" value="1"/>
</dbReference>
<comment type="catalytic activity">
    <reaction evidence="4">
        <text>dTTP + H2O = dTMP + diphosphate + H(+)</text>
        <dbReference type="Rhea" id="RHEA:28534"/>
        <dbReference type="ChEBI" id="CHEBI:15377"/>
        <dbReference type="ChEBI" id="CHEBI:15378"/>
        <dbReference type="ChEBI" id="CHEBI:33019"/>
        <dbReference type="ChEBI" id="CHEBI:37568"/>
        <dbReference type="ChEBI" id="CHEBI:63528"/>
        <dbReference type="EC" id="3.6.1.9"/>
    </reaction>
</comment>
<keyword evidence="4" id="KW-0963">Cytoplasm</keyword>
<name>A0A0R0AWD0_9GAMM</name>
<comment type="function">
    <text evidence="4">Nucleoside triphosphate pyrophosphatase that hydrolyzes dTTP and UTP. May have a dual role in cell division arrest and in preventing the incorporation of modified nucleotides into cellular nucleic acids.</text>
</comment>
<comment type="subcellular location">
    <subcellularLocation>
        <location evidence="4">Cytoplasm</location>
    </subcellularLocation>
</comment>
<evidence type="ECO:0000256" key="1">
    <source>
        <dbReference type="ARBA" id="ARBA00001968"/>
    </source>
</evidence>
<dbReference type="EMBL" id="LLXS01000001">
    <property type="protein sequence ID" value="KRG45476.1"/>
    <property type="molecule type" value="Genomic_DNA"/>
</dbReference>
<feature type="active site" description="Proton acceptor" evidence="4">
    <location>
        <position position="70"/>
    </location>
</feature>
<reference evidence="5 6" key="1">
    <citation type="submission" date="2015-10" db="EMBL/GenBank/DDBJ databases">
        <title>Genome sequencing and analysis of members of genus Stenotrophomonas.</title>
        <authorList>
            <person name="Patil P.P."/>
            <person name="Midha S."/>
            <person name="Patil P.B."/>
        </authorList>
    </citation>
    <scope>NUCLEOTIDE SEQUENCE [LARGE SCALE GENOMIC DNA]</scope>
    <source>
        <strain evidence="5 6">JCM 9942</strain>
    </source>
</reference>
<keyword evidence="3 4" id="KW-0546">Nucleotide metabolism</keyword>
<comment type="caution">
    <text evidence="4">Lacks conserved residue(s) required for the propagation of feature annotation.</text>
</comment>
<accession>A0A0R0AWD0</accession>
<comment type="cofactor">
    <cofactor evidence="1 4">
        <name>a divalent metal cation</name>
        <dbReference type="ChEBI" id="CHEBI:60240"/>
    </cofactor>
</comment>
<dbReference type="PANTHER" id="PTHR43213:SF5">
    <property type="entry name" value="BIFUNCTIONAL DTTP_UTP PYROPHOSPHATASE_METHYLTRANSFERASE PROTEIN-RELATED"/>
    <property type="match status" value="1"/>
</dbReference>
<dbReference type="GO" id="GO:0036218">
    <property type="term" value="F:dTTP diphosphatase activity"/>
    <property type="evidence" value="ECO:0007669"/>
    <property type="project" value="RHEA"/>
</dbReference>
<dbReference type="InterPro" id="IPR003697">
    <property type="entry name" value="Maf-like"/>
</dbReference>
<dbReference type="PIRSF" id="PIRSF006305">
    <property type="entry name" value="Maf"/>
    <property type="match status" value="1"/>
</dbReference>
<evidence type="ECO:0000256" key="3">
    <source>
        <dbReference type="ARBA" id="ARBA00023080"/>
    </source>
</evidence>
<protein>
    <recommendedName>
        <fullName evidence="4">dTTP/UTP pyrophosphatase</fullName>
        <shortName evidence="4">dTTPase/UTPase</shortName>
        <ecNumber evidence="4">3.6.1.9</ecNumber>
    </recommendedName>
    <alternativeName>
        <fullName evidence="4">Nucleoside triphosphate pyrophosphatase</fullName>
    </alternativeName>
    <alternativeName>
        <fullName evidence="4">Nucleotide pyrophosphatase</fullName>
        <shortName evidence="4">Nucleotide PPase</shortName>
    </alternativeName>
</protein>
<dbReference type="GO" id="GO:0009117">
    <property type="term" value="P:nucleotide metabolic process"/>
    <property type="evidence" value="ECO:0007669"/>
    <property type="project" value="UniProtKB-KW"/>
</dbReference>
<gene>
    <name evidence="5" type="ORF">ARC78_00520</name>
</gene>
<dbReference type="HAMAP" id="MF_00528">
    <property type="entry name" value="Maf"/>
    <property type="match status" value="1"/>
</dbReference>
<dbReference type="GO" id="GO:0036221">
    <property type="term" value="F:UTP diphosphatase activity"/>
    <property type="evidence" value="ECO:0007669"/>
    <property type="project" value="RHEA"/>
</dbReference>
<dbReference type="InterPro" id="IPR029001">
    <property type="entry name" value="ITPase-like_fam"/>
</dbReference>
<dbReference type="GO" id="GO:0005737">
    <property type="term" value="C:cytoplasm"/>
    <property type="evidence" value="ECO:0007669"/>
    <property type="project" value="UniProtKB-SubCell"/>
</dbReference>
<dbReference type="NCBIfam" id="NF003403">
    <property type="entry name" value="PRK04694.1"/>
    <property type="match status" value="1"/>
</dbReference>
<proteinExistence type="inferred from homology"/>
<dbReference type="Proteomes" id="UP000050836">
    <property type="component" value="Unassembled WGS sequence"/>
</dbReference>
<evidence type="ECO:0000313" key="6">
    <source>
        <dbReference type="Proteomes" id="UP000050836"/>
    </source>
</evidence>
<feature type="site" description="Important for substrate specificity" evidence="4">
    <location>
        <position position="71"/>
    </location>
</feature>
<dbReference type="Gene3D" id="3.90.950.10">
    <property type="match status" value="1"/>
</dbReference>
<dbReference type="EC" id="3.6.1.9" evidence="4"/>
<comment type="caution">
    <text evidence="5">The sequence shown here is derived from an EMBL/GenBank/DDBJ whole genome shotgun (WGS) entry which is preliminary data.</text>
</comment>
<organism evidence="5 6">
    <name type="scientific">Stenotrophomonas pictorum JCM 9942</name>
    <dbReference type="NCBI Taxonomy" id="1236960"/>
    <lineage>
        <taxon>Bacteria</taxon>
        <taxon>Pseudomonadati</taxon>
        <taxon>Pseudomonadota</taxon>
        <taxon>Gammaproteobacteria</taxon>
        <taxon>Lysobacterales</taxon>
        <taxon>Lysobacteraceae</taxon>
        <taxon>Stenotrophomonas</taxon>
    </lineage>
</organism>
<sequence length="197" mass="20675">MLYLASRSPRRNELLSRLDVPFRALDLEVPEVRGADETPEAYVRRVALDKARAGLALVAQDTDAVVLGSDTEVVLGDRVYGKPVDAADAAAMLASLAGRTHRVMTAVALVAHGRERVQLVSSEVTFAAMSAAQIAGYVASGEPMGKAGGYAIQGGAERFISHLAGSYSGVMGLPLQQTGELLREFGAGADDSMDKGE</sequence>
<dbReference type="RefSeq" id="WP_057505494.1">
    <property type="nucleotide sequence ID" value="NZ_LLXS01000001.1"/>
</dbReference>
<keyword evidence="6" id="KW-1185">Reference proteome</keyword>
<feature type="site" description="Important for substrate specificity" evidence="4">
    <location>
        <position position="153"/>
    </location>
</feature>
<dbReference type="SUPFAM" id="SSF52972">
    <property type="entry name" value="ITPase-like"/>
    <property type="match status" value="1"/>
</dbReference>
<evidence type="ECO:0000256" key="2">
    <source>
        <dbReference type="ARBA" id="ARBA00022801"/>
    </source>
</evidence>
<keyword evidence="2 4" id="KW-0378">Hydrolase</keyword>
<evidence type="ECO:0000256" key="4">
    <source>
        <dbReference type="HAMAP-Rule" id="MF_00528"/>
    </source>
</evidence>